<accession>A0A6P5FXH7</accession>
<comment type="subcellular location">
    <subcellularLocation>
        <location evidence="1">Nucleus</location>
    </subcellularLocation>
</comment>
<evidence type="ECO:0000259" key="3">
    <source>
        <dbReference type="Pfam" id="PF06943"/>
    </source>
</evidence>
<reference evidence="4" key="1">
    <citation type="journal article" date="2015" name="Nat. Genet.">
        <title>The pineapple genome and the evolution of CAM photosynthesis.</title>
        <authorList>
            <person name="Ming R."/>
            <person name="VanBuren R."/>
            <person name="Wai C.M."/>
            <person name="Tang H."/>
            <person name="Schatz M.C."/>
            <person name="Bowers J.E."/>
            <person name="Lyons E."/>
            <person name="Wang M.L."/>
            <person name="Chen J."/>
            <person name="Biggers E."/>
            <person name="Zhang J."/>
            <person name="Huang L."/>
            <person name="Zhang L."/>
            <person name="Miao W."/>
            <person name="Zhang J."/>
            <person name="Ye Z."/>
            <person name="Miao C."/>
            <person name="Lin Z."/>
            <person name="Wang H."/>
            <person name="Zhou H."/>
            <person name="Yim W.C."/>
            <person name="Priest H.D."/>
            <person name="Zheng C."/>
            <person name="Woodhouse M."/>
            <person name="Edger P.P."/>
            <person name="Guyot R."/>
            <person name="Guo H.B."/>
            <person name="Guo H."/>
            <person name="Zheng G."/>
            <person name="Singh R."/>
            <person name="Sharma A."/>
            <person name="Min X."/>
            <person name="Zheng Y."/>
            <person name="Lee H."/>
            <person name="Gurtowski J."/>
            <person name="Sedlazeck F.J."/>
            <person name="Harkess A."/>
            <person name="McKain M.R."/>
            <person name="Liao Z."/>
            <person name="Fang J."/>
            <person name="Liu J."/>
            <person name="Zhang X."/>
            <person name="Zhang Q."/>
            <person name="Hu W."/>
            <person name="Qin Y."/>
            <person name="Wang K."/>
            <person name="Chen L.Y."/>
            <person name="Shirley N."/>
            <person name="Lin Y.R."/>
            <person name="Liu L.Y."/>
            <person name="Hernandez A.G."/>
            <person name="Wright C.L."/>
            <person name="Bulone V."/>
            <person name="Tuskan G.A."/>
            <person name="Heath K."/>
            <person name="Zee F."/>
            <person name="Moore P.H."/>
            <person name="Sunkar R."/>
            <person name="Leebens-Mack J.H."/>
            <person name="Mockler T."/>
            <person name="Bennetzen J.L."/>
            <person name="Freeling M."/>
            <person name="Sankoff D."/>
            <person name="Paterson A.H."/>
            <person name="Zhu X."/>
            <person name="Yang X."/>
            <person name="Smith J.A."/>
            <person name="Cushman J.C."/>
            <person name="Paull R.E."/>
            <person name="Yu Q."/>
        </authorList>
    </citation>
    <scope>NUCLEOTIDE SEQUENCE [LARGE SCALE GENOMIC DNA]</scope>
    <source>
        <strain evidence="4">cv. F153</strain>
    </source>
</reference>
<evidence type="ECO:0000313" key="6">
    <source>
        <dbReference type="RefSeq" id="XP_020100353.1"/>
    </source>
</evidence>
<feature type="domain" description="Zinc finger LSD1-type" evidence="3">
    <location>
        <begin position="7"/>
        <end position="31"/>
    </location>
</feature>
<dbReference type="InterPro" id="IPR005735">
    <property type="entry name" value="Znf_LSD1"/>
</dbReference>
<dbReference type="InterPro" id="IPR040319">
    <property type="entry name" value="LSD1-like"/>
</dbReference>
<proteinExistence type="predicted"/>
<evidence type="ECO:0000313" key="4">
    <source>
        <dbReference type="Proteomes" id="UP000515123"/>
    </source>
</evidence>
<dbReference type="AlphaFoldDB" id="A0A6P5FXH7"/>
<keyword evidence="2" id="KW-0539">Nucleus</keyword>
<gene>
    <name evidence="5 6" type="primary">LOC109718509</name>
</gene>
<sequence>MQNQITCNGCRSVLLYPRGASNVCCAVCNTITSISHSGTEMAQLVCGGCRTLLIYTRGAENVRCSRCNLINSSTTAASRVAHVTCGRCRRILMYPYGASTVKCAVCHHITNVGMNNNSRLPLPSWRPNASTPLPTPVNVAPSNSMRQTVIVENPMSVDENGKLVSNVVVGVTTKKT</sequence>
<dbReference type="OrthoDB" id="5594417at2759"/>
<reference evidence="5 6" key="2">
    <citation type="submission" date="2025-04" db="UniProtKB">
        <authorList>
            <consortium name="RefSeq"/>
        </authorList>
    </citation>
    <scope>IDENTIFICATION</scope>
    <source>
        <tissue evidence="5 6">Leaf</tissue>
    </source>
</reference>
<dbReference type="PANTHER" id="PTHR31747:SF3">
    <property type="entry name" value="PROTEIN LSD1"/>
    <property type="match status" value="1"/>
</dbReference>
<dbReference type="RefSeq" id="XP_020100352.1">
    <property type="nucleotide sequence ID" value="XM_020244763.1"/>
</dbReference>
<evidence type="ECO:0000313" key="5">
    <source>
        <dbReference type="RefSeq" id="XP_020100352.1"/>
    </source>
</evidence>
<feature type="domain" description="Zinc finger LSD1-type" evidence="3">
    <location>
        <begin position="46"/>
        <end position="69"/>
    </location>
</feature>
<protein>
    <submittedName>
        <fullName evidence="5 6">Protein LSD1-like isoform X1</fullName>
    </submittedName>
</protein>
<organism evidence="5">
    <name type="scientific">Ananas comosus</name>
    <name type="common">Pineapple</name>
    <name type="synonym">Ananas ananas</name>
    <dbReference type="NCBI Taxonomy" id="4615"/>
    <lineage>
        <taxon>Eukaryota</taxon>
        <taxon>Viridiplantae</taxon>
        <taxon>Streptophyta</taxon>
        <taxon>Embryophyta</taxon>
        <taxon>Tracheophyta</taxon>
        <taxon>Spermatophyta</taxon>
        <taxon>Magnoliopsida</taxon>
        <taxon>Liliopsida</taxon>
        <taxon>Poales</taxon>
        <taxon>Bromeliaceae</taxon>
        <taxon>Bromelioideae</taxon>
        <taxon>Ananas</taxon>
    </lineage>
</organism>
<dbReference type="NCBIfam" id="TIGR01053">
    <property type="entry name" value="LSD1"/>
    <property type="match status" value="3"/>
</dbReference>
<dbReference type="GO" id="GO:0005634">
    <property type="term" value="C:nucleus"/>
    <property type="evidence" value="ECO:0007669"/>
    <property type="project" value="UniProtKB-SubCell"/>
</dbReference>
<dbReference type="GeneID" id="109718509"/>
<dbReference type="Proteomes" id="UP000515123">
    <property type="component" value="Linkage group 12"/>
</dbReference>
<dbReference type="RefSeq" id="XP_020100353.1">
    <property type="nucleotide sequence ID" value="XM_020244764.1"/>
</dbReference>
<evidence type="ECO:0000256" key="2">
    <source>
        <dbReference type="ARBA" id="ARBA00023242"/>
    </source>
</evidence>
<keyword evidence="4" id="KW-1185">Reference proteome</keyword>
<evidence type="ECO:0000256" key="1">
    <source>
        <dbReference type="ARBA" id="ARBA00004123"/>
    </source>
</evidence>
<feature type="domain" description="Zinc finger LSD1-type" evidence="3">
    <location>
        <begin position="85"/>
        <end position="109"/>
    </location>
</feature>
<name>A0A6P5FXH7_ANACO</name>
<dbReference type="PANTHER" id="PTHR31747">
    <property type="entry name" value="PROTEIN LSD1"/>
    <property type="match status" value="1"/>
</dbReference>
<dbReference type="Pfam" id="PF06943">
    <property type="entry name" value="zf-LSD1"/>
    <property type="match status" value="3"/>
</dbReference>